<reference evidence="2 3" key="1">
    <citation type="journal article" date="2013" name="Nat. Commun.">
        <title>Genome analysis reveals insights into physiology and longevity of the Brandt's bat Myotis brandtii.</title>
        <authorList>
            <person name="Seim I."/>
            <person name="Fang X."/>
            <person name="Xiong Z."/>
            <person name="Lobanov A.V."/>
            <person name="Huang Z."/>
            <person name="Ma S."/>
            <person name="Feng Y."/>
            <person name="Turanov A.A."/>
            <person name="Zhu Y."/>
            <person name="Lenz T.L."/>
            <person name="Gerashchenko M.V."/>
            <person name="Fan D."/>
            <person name="Hee Yim S."/>
            <person name="Yao X."/>
            <person name="Jordan D."/>
            <person name="Xiong Y."/>
            <person name="Ma Y."/>
            <person name="Lyapunov A.N."/>
            <person name="Chen G."/>
            <person name="Kulakova O.I."/>
            <person name="Sun Y."/>
            <person name="Lee S.G."/>
            <person name="Bronson R.T."/>
            <person name="Moskalev A.A."/>
            <person name="Sunyaev S.R."/>
            <person name="Zhang G."/>
            <person name="Krogh A."/>
            <person name="Wang J."/>
            <person name="Gladyshev V.N."/>
        </authorList>
    </citation>
    <scope>NUCLEOTIDE SEQUENCE [LARGE SCALE GENOMIC DNA]</scope>
</reference>
<evidence type="ECO:0000313" key="3">
    <source>
        <dbReference type="Proteomes" id="UP000052978"/>
    </source>
</evidence>
<keyword evidence="2" id="KW-0648">Protein biosynthesis</keyword>
<dbReference type="AlphaFoldDB" id="S7NRQ6"/>
<protein>
    <submittedName>
        <fullName evidence="2">Transcription elongation factor A protein-like 5</fullName>
    </submittedName>
</protein>
<keyword evidence="3" id="KW-1185">Reference proteome</keyword>
<dbReference type="Pfam" id="PF04538">
    <property type="entry name" value="BEX"/>
    <property type="match status" value="1"/>
</dbReference>
<dbReference type="InterPro" id="IPR021156">
    <property type="entry name" value="TF_A-like/BEX"/>
</dbReference>
<dbReference type="eggNOG" id="ENOG502RKY0">
    <property type="taxonomic scope" value="Eukaryota"/>
</dbReference>
<dbReference type="EMBL" id="KE164662">
    <property type="protein sequence ID" value="EPQ19370.1"/>
    <property type="molecule type" value="Genomic_DNA"/>
</dbReference>
<keyword evidence="2" id="KW-0251">Elongation factor</keyword>
<dbReference type="GO" id="GO:0003746">
    <property type="term" value="F:translation elongation factor activity"/>
    <property type="evidence" value="ECO:0007669"/>
    <property type="project" value="UniProtKB-KW"/>
</dbReference>
<gene>
    <name evidence="2" type="ORF">D623_10005794</name>
</gene>
<evidence type="ECO:0000313" key="2">
    <source>
        <dbReference type="EMBL" id="EPQ19370.1"/>
    </source>
</evidence>
<name>S7NRQ6_MYOBR</name>
<feature type="compositionally biased region" description="Basic and acidic residues" evidence="1">
    <location>
        <begin position="90"/>
        <end position="117"/>
    </location>
</feature>
<sequence>MEKLYKENEGKLEIEGKPEDEVDTEDEGKSDGKENPEVEGKPEQEEKLQDQGQLDDAGKQEKQSKSQGEGKACSEGKPEPQAKPESQLRAAEKRPAEEYVPRKAKQKTDRWTDDSLKDYQEDLQKRHLGIEERMRECGDVSRAQEELRKRQKTGVDVCRSPYSPGPVSLEQLPIAGEEKCPGSFQDFWRFERDTNRVREEGEKSAGSLQVSVKVQWPQIPCGGGGSVDDTKAHLTVAKAASPHPD</sequence>
<feature type="compositionally biased region" description="Basic and acidic residues" evidence="1">
    <location>
        <begin position="1"/>
        <end position="19"/>
    </location>
</feature>
<feature type="region of interest" description="Disordered" evidence="1">
    <location>
        <begin position="1"/>
        <end position="117"/>
    </location>
</feature>
<dbReference type="Proteomes" id="UP000052978">
    <property type="component" value="Unassembled WGS sequence"/>
</dbReference>
<proteinExistence type="predicted"/>
<organism evidence="2 3">
    <name type="scientific">Myotis brandtii</name>
    <name type="common">Brandt's bat</name>
    <dbReference type="NCBI Taxonomy" id="109478"/>
    <lineage>
        <taxon>Eukaryota</taxon>
        <taxon>Metazoa</taxon>
        <taxon>Chordata</taxon>
        <taxon>Craniata</taxon>
        <taxon>Vertebrata</taxon>
        <taxon>Euteleostomi</taxon>
        <taxon>Mammalia</taxon>
        <taxon>Eutheria</taxon>
        <taxon>Laurasiatheria</taxon>
        <taxon>Chiroptera</taxon>
        <taxon>Yangochiroptera</taxon>
        <taxon>Vespertilionidae</taxon>
        <taxon>Myotis</taxon>
    </lineage>
</organism>
<evidence type="ECO:0000256" key="1">
    <source>
        <dbReference type="SAM" id="MobiDB-lite"/>
    </source>
</evidence>
<accession>S7NRQ6</accession>
<feature type="compositionally biased region" description="Basic and acidic residues" evidence="1">
    <location>
        <begin position="72"/>
        <end position="82"/>
    </location>
</feature>
<feature type="compositionally biased region" description="Basic and acidic residues" evidence="1">
    <location>
        <begin position="27"/>
        <end position="49"/>
    </location>
</feature>